<reference evidence="2" key="1">
    <citation type="journal article" date="2022" name="Int. J. Mol. Sci.">
        <title>Draft Genome of Tanacetum Coccineum: Genomic Comparison of Closely Related Tanacetum-Family Plants.</title>
        <authorList>
            <person name="Yamashiro T."/>
            <person name="Shiraishi A."/>
            <person name="Nakayama K."/>
            <person name="Satake H."/>
        </authorList>
    </citation>
    <scope>NUCLEOTIDE SEQUENCE</scope>
</reference>
<feature type="region of interest" description="Disordered" evidence="1">
    <location>
        <begin position="115"/>
        <end position="134"/>
    </location>
</feature>
<evidence type="ECO:0000313" key="3">
    <source>
        <dbReference type="Proteomes" id="UP001151760"/>
    </source>
</evidence>
<evidence type="ECO:0000313" key="2">
    <source>
        <dbReference type="EMBL" id="GJT88237.1"/>
    </source>
</evidence>
<name>A0ABQ5HLT4_9ASTR</name>
<dbReference type="Proteomes" id="UP001151760">
    <property type="component" value="Unassembled WGS sequence"/>
</dbReference>
<reference evidence="2" key="2">
    <citation type="submission" date="2022-01" db="EMBL/GenBank/DDBJ databases">
        <authorList>
            <person name="Yamashiro T."/>
            <person name="Shiraishi A."/>
            <person name="Satake H."/>
            <person name="Nakayama K."/>
        </authorList>
    </citation>
    <scope>NUCLEOTIDE SEQUENCE</scope>
</reference>
<accession>A0ABQ5HLT4</accession>
<dbReference type="EMBL" id="BQNB010019711">
    <property type="protein sequence ID" value="GJT88237.1"/>
    <property type="molecule type" value="Genomic_DNA"/>
</dbReference>
<proteinExistence type="predicted"/>
<protein>
    <submittedName>
        <fullName evidence="2">Uncharacterized protein</fullName>
    </submittedName>
</protein>
<organism evidence="2 3">
    <name type="scientific">Tanacetum coccineum</name>
    <dbReference type="NCBI Taxonomy" id="301880"/>
    <lineage>
        <taxon>Eukaryota</taxon>
        <taxon>Viridiplantae</taxon>
        <taxon>Streptophyta</taxon>
        <taxon>Embryophyta</taxon>
        <taxon>Tracheophyta</taxon>
        <taxon>Spermatophyta</taxon>
        <taxon>Magnoliopsida</taxon>
        <taxon>eudicotyledons</taxon>
        <taxon>Gunneridae</taxon>
        <taxon>Pentapetalae</taxon>
        <taxon>asterids</taxon>
        <taxon>campanulids</taxon>
        <taxon>Asterales</taxon>
        <taxon>Asteraceae</taxon>
        <taxon>Asteroideae</taxon>
        <taxon>Anthemideae</taxon>
        <taxon>Anthemidinae</taxon>
        <taxon>Tanacetum</taxon>
    </lineage>
</organism>
<evidence type="ECO:0000256" key="1">
    <source>
        <dbReference type="SAM" id="MobiDB-lite"/>
    </source>
</evidence>
<comment type="caution">
    <text evidence="2">The sequence shown here is derived from an EMBL/GenBank/DDBJ whole genome shotgun (WGS) entry which is preliminary data.</text>
</comment>
<keyword evidence="3" id="KW-1185">Reference proteome</keyword>
<sequence>MIKPLSPAYTTLQRLDGDLRELSAEEAWRTIENFAQGQKECTSWDKVNNLSSQSTPQVLSLFKEHTSAVTYPEEVEDTLGTPIEVEPLDQTQLEDIGVNTCNDDIPLSFREVPSFDELKPQPHPLPNCPSLDKV</sequence>
<gene>
    <name evidence="2" type="ORF">Tco_1069954</name>
</gene>